<evidence type="ECO:0000256" key="1">
    <source>
        <dbReference type="PROSITE-ProRule" id="PRU00042"/>
    </source>
</evidence>
<feature type="region of interest" description="Disordered" evidence="2">
    <location>
        <begin position="1"/>
        <end position="35"/>
    </location>
</feature>
<feature type="region of interest" description="Disordered" evidence="2">
    <location>
        <begin position="315"/>
        <end position="361"/>
    </location>
</feature>
<feature type="compositionally biased region" description="Low complexity" evidence="2">
    <location>
        <begin position="338"/>
        <end position="358"/>
    </location>
</feature>
<dbReference type="Gene3D" id="3.30.160.60">
    <property type="entry name" value="Classic Zinc Finger"/>
    <property type="match status" value="1"/>
</dbReference>
<keyword evidence="1" id="KW-0479">Metal-binding</keyword>
<feature type="compositionally biased region" description="Polar residues" evidence="2">
    <location>
        <begin position="96"/>
        <end position="137"/>
    </location>
</feature>
<gene>
    <name evidence="4" type="ORF">BS50DRAFT_169656</name>
</gene>
<organism evidence="4 5">
    <name type="scientific">Corynespora cassiicola Philippines</name>
    <dbReference type="NCBI Taxonomy" id="1448308"/>
    <lineage>
        <taxon>Eukaryota</taxon>
        <taxon>Fungi</taxon>
        <taxon>Dikarya</taxon>
        <taxon>Ascomycota</taxon>
        <taxon>Pezizomycotina</taxon>
        <taxon>Dothideomycetes</taxon>
        <taxon>Pleosporomycetidae</taxon>
        <taxon>Pleosporales</taxon>
        <taxon>Corynesporascaceae</taxon>
        <taxon>Corynespora</taxon>
    </lineage>
</organism>
<keyword evidence="5" id="KW-1185">Reference proteome</keyword>
<dbReference type="InterPro" id="IPR013087">
    <property type="entry name" value="Znf_C2H2_type"/>
</dbReference>
<keyword evidence="1" id="KW-0863">Zinc-finger</keyword>
<dbReference type="PROSITE" id="PS50157">
    <property type="entry name" value="ZINC_FINGER_C2H2_2"/>
    <property type="match status" value="1"/>
</dbReference>
<proteinExistence type="predicted"/>
<dbReference type="STRING" id="1448308.A0A2T2P563"/>
<name>A0A2T2P563_CORCC</name>
<dbReference type="EMBL" id="KZ678129">
    <property type="protein sequence ID" value="PSN72825.1"/>
    <property type="molecule type" value="Genomic_DNA"/>
</dbReference>
<evidence type="ECO:0000313" key="4">
    <source>
        <dbReference type="EMBL" id="PSN72825.1"/>
    </source>
</evidence>
<dbReference type="GO" id="GO:0008270">
    <property type="term" value="F:zinc ion binding"/>
    <property type="evidence" value="ECO:0007669"/>
    <property type="project" value="UniProtKB-KW"/>
</dbReference>
<feature type="region of interest" description="Disordered" evidence="2">
    <location>
        <begin position="88"/>
        <end position="154"/>
    </location>
</feature>
<dbReference type="OrthoDB" id="3940153at2759"/>
<evidence type="ECO:0000256" key="2">
    <source>
        <dbReference type="SAM" id="MobiDB-lite"/>
    </source>
</evidence>
<dbReference type="SMART" id="SM00355">
    <property type="entry name" value="ZnF_C2H2"/>
    <property type="match status" value="2"/>
</dbReference>
<dbReference type="Proteomes" id="UP000240883">
    <property type="component" value="Unassembled WGS sequence"/>
</dbReference>
<protein>
    <recommendedName>
        <fullName evidence="3">C2H2-type domain-containing protein</fullName>
    </recommendedName>
</protein>
<feature type="compositionally biased region" description="Polar residues" evidence="2">
    <location>
        <begin position="25"/>
        <end position="35"/>
    </location>
</feature>
<dbReference type="PROSITE" id="PS00028">
    <property type="entry name" value="ZINC_FINGER_C2H2_1"/>
    <property type="match status" value="1"/>
</dbReference>
<accession>A0A2T2P563</accession>
<evidence type="ECO:0000313" key="5">
    <source>
        <dbReference type="Proteomes" id="UP000240883"/>
    </source>
</evidence>
<feature type="domain" description="C2H2-type" evidence="3">
    <location>
        <begin position="394"/>
        <end position="424"/>
    </location>
</feature>
<keyword evidence="1" id="KW-0862">Zinc</keyword>
<sequence length="431" mass="47210">MSGPQDCFGSELSPIGGVPIHEQHSPTIENISTGPGSEPMFFLEVDADISVVSPSSNDMQPLYPYNLRQQAGHERLGFHGYSVNQNHQSDYDCHSSRNQQFGGASNSSNQPGSYGDSSATSNSMQAGVQPNTSSQVGGNIGHFPRPQDQVNPGSFEMQWVGAGFVAPDPVDNSLLMVDPYHADGPYPPMTERDFGHGDIQVPSRDNPLSDPWSSLNRRLNDPQPSQYTQGLSGDIRNQMIRSGSINMIPYAQERFIGLDATSEERFQPHNLVVRVEPPPGSMVTNPLEGRPIGMLSQPPNDGWLPQVLTHLPASQREYSEDEQSPYDPRRSELLLYPPGSQGSQSSGATSPSGSTVSGLSTDSLSCPQCDASFHGKHARGSLARHIRGHNKKPIKCEAEGCNKFFERSDARLKHYRKRHPDIRSDAPIRRK</sequence>
<evidence type="ECO:0000259" key="3">
    <source>
        <dbReference type="PROSITE" id="PS50157"/>
    </source>
</evidence>
<dbReference type="AlphaFoldDB" id="A0A2T2P563"/>
<reference evidence="4 5" key="1">
    <citation type="journal article" date="2018" name="Front. Microbiol.">
        <title>Genome-Wide Analysis of Corynespora cassiicola Leaf Fall Disease Putative Effectors.</title>
        <authorList>
            <person name="Lopez D."/>
            <person name="Ribeiro S."/>
            <person name="Label P."/>
            <person name="Fumanal B."/>
            <person name="Venisse J.S."/>
            <person name="Kohler A."/>
            <person name="de Oliveira R.R."/>
            <person name="Labutti K."/>
            <person name="Lipzen A."/>
            <person name="Lail K."/>
            <person name="Bauer D."/>
            <person name="Ohm R.A."/>
            <person name="Barry K.W."/>
            <person name="Spatafora J."/>
            <person name="Grigoriev I.V."/>
            <person name="Martin F.M."/>
            <person name="Pujade-Renaud V."/>
        </authorList>
    </citation>
    <scope>NUCLEOTIDE SEQUENCE [LARGE SCALE GENOMIC DNA]</scope>
    <source>
        <strain evidence="4 5">Philippines</strain>
    </source>
</reference>